<keyword evidence="3" id="KW-1185">Reference proteome</keyword>
<reference evidence="2 3" key="1">
    <citation type="journal article" date="2013" name="Curr. Biol.">
        <title>The Genome of the Foraminiferan Reticulomyxa filosa.</title>
        <authorList>
            <person name="Glockner G."/>
            <person name="Hulsmann N."/>
            <person name="Schleicher M."/>
            <person name="Noegel A.A."/>
            <person name="Eichinger L."/>
            <person name="Gallinger C."/>
            <person name="Pawlowski J."/>
            <person name="Sierra R."/>
            <person name="Euteneuer U."/>
            <person name="Pillet L."/>
            <person name="Moustafa A."/>
            <person name="Platzer M."/>
            <person name="Groth M."/>
            <person name="Szafranski K."/>
            <person name="Schliwa M."/>
        </authorList>
    </citation>
    <scope>NUCLEOTIDE SEQUENCE [LARGE SCALE GENOMIC DNA]</scope>
</reference>
<accession>X6LPK3</accession>
<name>X6LPK3_RETFI</name>
<feature type="region of interest" description="Disordered" evidence="1">
    <location>
        <begin position="38"/>
        <end position="79"/>
    </location>
</feature>
<comment type="caution">
    <text evidence="2">The sequence shown here is derived from an EMBL/GenBank/DDBJ whole genome shotgun (WGS) entry which is preliminary data.</text>
</comment>
<organism evidence="2 3">
    <name type="scientific">Reticulomyxa filosa</name>
    <dbReference type="NCBI Taxonomy" id="46433"/>
    <lineage>
        <taxon>Eukaryota</taxon>
        <taxon>Sar</taxon>
        <taxon>Rhizaria</taxon>
        <taxon>Retaria</taxon>
        <taxon>Foraminifera</taxon>
        <taxon>Monothalamids</taxon>
        <taxon>Reticulomyxidae</taxon>
        <taxon>Reticulomyxa</taxon>
    </lineage>
</organism>
<evidence type="ECO:0000313" key="3">
    <source>
        <dbReference type="Proteomes" id="UP000023152"/>
    </source>
</evidence>
<protein>
    <submittedName>
        <fullName evidence="2">Uncharacterized protein</fullName>
    </submittedName>
</protein>
<dbReference type="EMBL" id="ASPP01035194">
    <property type="protein sequence ID" value="ETO02665.1"/>
    <property type="molecule type" value="Genomic_DNA"/>
</dbReference>
<proteinExistence type="predicted"/>
<sequence>APRANETTDTRRDACEKTESVSTQKCRVVTEREVQESERRGHAKACFSNAEEAREEEEEKKEEEKEEIEKERVKRGVNLKHHNPQHDLVVPFQKNCFVLKVMLNESWEDEDLIKDL</sequence>
<evidence type="ECO:0000256" key="1">
    <source>
        <dbReference type="SAM" id="MobiDB-lite"/>
    </source>
</evidence>
<gene>
    <name evidence="2" type="ORF">RFI_34753</name>
</gene>
<evidence type="ECO:0000313" key="2">
    <source>
        <dbReference type="EMBL" id="ETO02665.1"/>
    </source>
</evidence>
<feature type="compositionally biased region" description="Acidic residues" evidence="1">
    <location>
        <begin position="53"/>
        <end position="66"/>
    </location>
</feature>
<dbReference type="Proteomes" id="UP000023152">
    <property type="component" value="Unassembled WGS sequence"/>
</dbReference>
<dbReference type="AlphaFoldDB" id="X6LPK3"/>
<feature type="non-terminal residue" evidence="2">
    <location>
        <position position="116"/>
    </location>
</feature>
<feature type="non-terminal residue" evidence="2">
    <location>
        <position position="1"/>
    </location>
</feature>